<evidence type="ECO:0000256" key="2">
    <source>
        <dbReference type="ARBA" id="ARBA00023284"/>
    </source>
</evidence>
<evidence type="ECO:0000313" key="5">
    <source>
        <dbReference type="Proteomes" id="UP000824469"/>
    </source>
</evidence>
<evidence type="ECO:0000256" key="1">
    <source>
        <dbReference type="ARBA" id="ARBA00023157"/>
    </source>
</evidence>
<gene>
    <name evidence="4" type="ORF">KI387_036107</name>
</gene>
<dbReference type="InterPro" id="IPR002109">
    <property type="entry name" value="Glutaredoxin"/>
</dbReference>
<feature type="non-terminal residue" evidence="4">
    <location>
        <position position="1"/>
    </location>
</feature>
<dbReference type="GO" id="GO:0015038">
    <property type="term" value="F:glutathione disulfide oxidoreductase activity"/>
    <property type="evidence" value="ECO:0007669"/>
    <property type="project" value="TreeGrafter"/>
</dbReference>
<comment type="caution">
    <text evidence="4">The sequence shown here is derived from an EMBL/GenBank/DDBJ whole genome shotgun (WGS) entry which is preliminary data.</text>
</comment>
<proteinExistence type="predicted"/>
<dbReference type="PANTHER" id="PTHR45694:SF18">
    <property type="entry name" value="GLUTAREDOXIN-1-RELATED"/>
    <property type="match status" value="1"/>
</dbReference>
<evidence type="ECO:0000259" key="3">
    <source>
        <dbReference type="Pfam" id="PF00462"/>
    </source>
</evidence>
<keyword evidence="5" id="KW-1185">Reference proteome</keyword>
<dbReference type="PRINTS" id="PR00160">
    <property type="entry name" value="GLUTAREDOXIN"/>
</dbReference>
<reference evidence="4 5" key="1">
    <citation type="journal article" date="2021" name="Nat. Plants">
        <title>The Taxus genome provides insights into paclitaxel biosynthesis.</title>
        <authorList>
            <person name="Xiong X."/>
            <person name="Gou J."/>
            <person name="Liao Q."/>
            <person name="Li Y."/>
            <person name="Zhou Q."/>
            <person name="Bi G."/>
            <person name="Li C."/>
            <person name="Du R."/>
            <person name="Wang X."/>
            <person name="Sun T."/>
            <person name="Guo L."/>
            <person name="Liang H."/>
            <person name="Lu P."/>
            <person name="Wu Y."/>
            <person name="Zhang Z."/>
            <person name="Ro D.K."/>
            <person name="Shang Y."/>
            <person name="Huang S."/>
            <person name="Yan J."/>
        </authorList>
    </citation>
    <scope>NUCLEOTIDE SEQUENCE [LARGE SCALE GENOMIC DNA]</scope>
    <source>
        <strain evidence="4">Ta-2019</strain>
    </source>
</reference>
<feature type="domain" description="Glutaredoxin" evidence="3">
    <location>
        <begin position="80"/>
        <end position="142"/>
    </location>
</feature>
<dbReference type="EMBL" id="JAHRHJ020000007">
    <property type="protein sequence ID" value="KAH9308196.1"/>
    <property type="molecule type" value="Genomic_DNA"/>
</dbReference>
<dbReference type="PROSITE" id="PS51354">
    <property type="entry name" value="GLUTAREDOXIN_2"/>
    <property type="match status" value="1"/>
</dbReference>
<dbReference type="InterPro" id="IPR014025">
    <property type="entry name" value="Glutaredoxin_subgr"/>
</dbReference>
<name>A0AA38KRE3_TAXCH</name>
<evidence type="ECO:0000313" key="4">
    <source>
        <dbReference type="EMBL" id="KAH9308196.1"/>
    </source>
</evidence>
<dbReference type="PANTHER" id="PTHR45694">
    <property type="entry name" value="GLUTAREDOXIN 2"/>
    <property type="match status" value="1"/>
</dbReference>
<dbReference type="SUPFAM" id="SSF52833">
    <property type="entry name" value="Thioredoxin-like"/>
    <property type="match status" value="1"/>
</dbReference>
<dbReference type="InterPro" id="IPR036249">
    <property type="entry name" value="Thioredoxin-like_sf"/>
</dbReference>
<dbReference type="GO" id="GO:0034599">
    <property type="term" value="P:cellular response to oxidative stress"/>
    <property type="evidence" value="ECO:0007669"/>
    <property type="project" value="TreeGrafter"/>
</dbReference>
<keyword evidence="2" id="KW-0676">Redox-active center</keyword>
<dbReference type="PROSITE" id="PS00195">
    <property type="entry name" value="GLUTAREDOXIN_1"/>
    <property type="match status" value="1"/>
</dbReference>
<dbReference type="CDD" id="cd03419">
    <property type="entry name" value="GRX_GRXh_1_2_like"/>
    <property type="match status" value="1"/>
</dbReference>
<organism evidence="4 5">
    <name type="scientific">Taxus chinensis</name>
    <name type="common">Chinese yew</name>
    <name type="synonym">Taxus wallichiana var. chinensis</name>
    <dbReference type="NCBI Taxonomy" id="29808"/>
    <lineage>
        <taxon>Eukaryota</taxon>
        <taxon>Viridiplantae</taxon>
        <taxon>Streptophyta</taxon>
        <taxon>Embryophyta</taxon>
        <taxon>Tracheophyta</taxon>
        <taxon>Spermatophyta</taxon>
        <taxon>Pinopsida</taxon>
        <taxon>Pinidae</taxon>
        <taxon>Conifers II</taxon>
        <taxon>Cupressales</taxon>
        <taxon>Taxaceae</taxon>
        <taxon>Taxus</taxon>
    </lineage>
</organism>
<dbReference type="Pfam" id="PF00462">
    <property type="entry name" value="Glutaredoxin"/>
    <property type="match status" value="1"/>
</dbReference>
<dbReference type="InterPro" id="IPR011767">
    <property type="entry name" value="GLR_AS"/>
</dbReference>
<protein>
    <recommendedName>
        <fullName evidence="3">Glutaredoxin domain-containing protein</fullName>
    </recommendedName>
</protein>
<sequence>MASLRSLPGATSLRLTYTNGTVIPIRSSTTHKFVSFSPPKFALPSKIKYSKGHGTKIMAASAGSQMEASIKAKISENPLVIYSKTWCPYCRDVKALFKRIGVDPVVVELDELGPSLRQVQSALQRLTGQSTVPNIFIGGKHIGGCT</sequence>
<keyword evidence="1" id="KW-1015">Disulfide bond</keyword>
<dbReference type="Proteomes" id="UP000824469">
    <property type="component" value="Unassembled WGS sequence"/>
</dbReference>
<dbReference type="AlphaFoldDB" id="A0AA38KRE3"/>
<dbReference type="Gene3D" id="3.40.30.10">
    <property type="entry name" value="Glutaredoxin"/>
    <property type="match status" value="1"/>
</dbReference>
<dbReference type="GO" id="GO:0005737">
    <property type="term" value="C:cytoplasm"/>
    <property type="evidence" value="ECO:0007669"/>
    <property type="project" value="TreeGrafter"/>
</dbReference>
<accession>A0AA38KRE3</accession>